<dbReference type="PROSITE" id="PS50005">
    <property type="entry name" value="TPR"/>
    <property type="match status" value="2"/>
</dbReference>
<dbReference type="PANTHER" id="PTHR44943">
    <property type="entry name" value="CELLULOSE SYNTHASE OPERON PROTEIN C"/>
    <property type="match status" value="1"/>
</dbReference>
<sequence length="220" mass="24286">EEAIALDPKYAFAYNVLGNTHLNDLWLGLSKSPRNSLMQAIKMAKKAIALDDSHAAAHAVLGYYLIMARKHDEGIAEGEKAVSLGPNAAGVLQTYATILTYAGRREEAIPLFREALRLNPMPPNVYYRHFGMALRDSGQYEEAIALQKKAIEQDPNDFFAYVVLTSSCSLAGRDTEARAAAEEVIRINPRVSVARIQKVSPHKDRAVAKRYCDAQGRIQA</sequence>
<dbReference type="SUPFAM" id="SSF48452">
    <property type="entry name" value="TPR-like"/>
    <property type="match status" value="1"/>
</dbReference>
<reference evidence="3" key="1">
    <citation type="journal article" date="2014" name="Front. Microbiol.">
        <title>High frequency of phylogenetically diverse reductive dehalogenase-homologous genes in deep subseafloor sedimentary metagenomes.</title>
        <authorList>
            <person name="Kawai M."/>
            <person name="Futagami T."/>
            <person name="Toyoda A."/>
            <person name="Takaki Y."/>
            <person name="Nishi S."/>
            <person name="Hori S."/>
            <person name="Arai W."/>
            <person name="Tsubouchi T."/>
            <person name="Morono Y."/>
            <person name="Uchiyama I."/>
            <person name="Ito T."/>
            <person name="Fujiyama A."/>
            <person name="Inagaki F."/>
            <person name="Takami H."/>
        </authorList>
    </citation>
    <scope>NUCLEOTIDE SEQUENCE</scope>
    <source>
        <strain evidence="3">Expedition CK06-06</strain>
    </source>
</reference>
<dbReference type="Gene3D" id="1.25.40.10">
    <property type="entry name" value="Tetratricopeptide repeat domain"/>
    <property type="match status" value="1"/>
</dbReference>
<proteinExistence type="predicted"/>
<feature type="non-terminal residue" evidence="3">
    <location>
        <position position="220"/>
    </location>
</feature>
<feature type="non-terminal residue" evidence="3">
    <location>
        <position position="1"/>
    </location>
</feature>
<dbReference type="SMART" id="SM00028">
    <property type="entry name" value="TPR"/>
    <property type="match status" value="4"/>
</dbReference>
<keyword evidence="2" id="KW-0802">TPR repeat</keyword>
<evidence type="ECO:0000256" key="2">
    <source>
        <dbReference type="ARBA" id="ARBA00022803"/>
    </source>
</evidence>
<dbReference type="AlphaFoldDB" id="X0UF72"/>
<dbReference type="InterPro" id="IPR051685">
    <property type="entry name" value="Ycf3/AcsC/BcsC/TPR_MFPF"/>
</dbReference>
<protein>
    <submittedName>
        <fullName evidence="3">Uncharacterized protein</fullName>
    </submittedName>
</protein>
<evidence type="ECO:0000256" key="1">
    <source>
        <dbReference type="ARBA" id="ARBA00022737"/>
    </source>
</evidence>
<gene>
    <name evidence="3" type="ORF">S01H1_22074</name>
</gene>
<name>X0UF72_9ZZZZ</name>
<dbReference type="PANTHER" id="PTHR44943:SF8">
    <property type="entry name" value="TPR REPEAT-CONTAINING PROTEIN MJ0263"/>
    <property type="match status" value="1"/>
</dbReference>
<accession>X0UF72</accession>
<dbReference type="Pfam" id="PF13432">
    <property type="entry name" value="TPR_16"/>
    <property type="match status" value="2"/>
</dbReference>
<evidence type="ECO:0000313" key="3">
    <source>
        <dbReference type="EMBL" id="GAF99027.1"/>
    </source>
</evidence>
<comment type="caution">
    <text evidence="3">The sequence shown here is derived from an EMBL/GenBank/DDBJ whole genome shotgun (WGS) entry which is preliminary data.</text>
</comment>
<dbReference type="InterPro" id="IPR011990">
    <property type="entry name" value="TPR-like_helical_dom_sf"/>
</dbReference>
<dbReference type="EMBL" id="BARS01012371">
    <property type="protein sequence ID" value="GAF99027.1"/>
    <property type="molecule type" value="Genomic_DNA"/>
</dbReference>
<organism evidence="3">
    <name type="scientific">marine sediment metagenome</name>
    <dbReference type="NCBI Taxonomy" id="412755"/>
    <lineage>
        <taxon>unclassified sequences</taxon>
        <taxon>metagenomes</taxon>
        <taxon>ecological metagenomes</taxon>
    </lineage>
</organism>
<keyword evidence="1" id="KW-0677">Repeat</keyword>
<dbReference type="InterPro" id="IPR019734">
    <property type="entry name" value="TPR_rpt"/>
</dbReference>